<comment type="similarity">
    <text evidence="2">Belongs to the complex I LYR family.</text>
</comment>
<evidence type="ECO:0000313" key="8">
    <source>
        <dbReference type="EMBL" id="TDL28664.1"/>
    </source>
</evidence>
<comment type="function">
    <text evidence="6">Involved in efficient integration of the N-module into mitochondrial respiratory chain complex I.</text>
</comment>
<dbReference type="PANTHER" id="PTHR13675">
    <property type="entry name" value="LYR MOTIF-CONTAINING PROTEIN 2"/>
    <property type="match status" value="1"/>
</dbReference>
<gene>
    <name evidence="8" type="ORF">BD410DRAFT_712268</name>
</gene>
<dbReference type="Pfam" id="PF05347">
    <property type="entry name" value="Complex1_LYR"/>
    <property type="match status" value="1"/>
</dbReference>
<evidence type="ECO:0000256" key="4">
    <source>
        <dbReference type="ARBA" id="ARBA00023128"/>
    </source>
</evidence>
<reference evidence="8 9" key="1">
    <citation type="submission" date="2018-06" db="EMBL/GenBank/DDBJ databases">
        <title>A transcriptomic atlas of mushroom development highlights an independent origin of complex multicellularity.</title>
        <authorList>
            <consortium name="DOE Joint Genome Institute"/>
            <person name="Krizsan K."/>
            <person name="Almasi E."/>
            <person name="Merenyi Z."/>
            <person name="Sahu N."/>
            <person name="Viragh M."/>
            <person name="Koszo T."/>
            <person name="Mondo S."/>
            <person name="Kiss B."/>
            <person name="Balint B."/>
            <person name="Kues U."/>
            <person name="Barry K."/>
            <person name="Hegedus J.C."/>
            <person name="Henrissat B."/>
            <person name="Johnson J."/>
            <person name="Lipzen A."/>
            <person name="Ohm R."/>
            <person name="Nagy I."/>
            <person name="Pangilinan J."/>
            <person name="Yan J."/>
            <person name="Xiong Y."/>
            <person name="Grigoriev I.V."/>
            <person name="Hibbett D.S."/>
            <person name="Nagy L.G."/>
        </authorList>
    </citation>
    <scope>NUCLEOTIDE SEQUENCE [LARGE SCALE GENOMIC DNA]</scope>
    <source>
        <strain evidence="8 9">SZMC22713</strain>
    </source>
</reference>
<dbReference type="EMBL" id="ML170157">
    <property type="protein sequence ID" value="TDL28664.1"/>
    <property type="molecule type" value="Genomic_DNA"/>
</dbReference>
<dbReference type="STRING" id="50990.A0A4Y7QLY0"/>
<evidence type="ECO:0000256" key="2">
    <source>
        <dbReference type="ARBA" id="ARBA00009508"/>
    </source>
</evidence>
<evidence type="ECO:0000313" key="9">
    <source>
        <dbReference type="Proteomes" id="UP000294933"/>
    </source>
</evidence>
<evidence type="ECO:0000256" key="3">
    <source>
        <dbReference type="ARBA" id="ARBA00022946"/>
    </source>
</evidence>
<dbReference type="InterPro" id="IPR008011">
    <property type="entry name" value="Complex1_LYR_dom"/>
</dbReference>
<sequence length="77" mass="9603">MQPTLKHFILRHQVLAMYRLAIRKTQYIPDPQGRRETIKWIRDEFERNKHLRDVQEIQDKLQACRRELKQTLHFTQY</sequence>
<dbReference type="GO" id="GO:0005739">
    <property type="term" value="C:mitochondrion"/>
    <property type="evidence" value="ECO:0007669"/>
    <property type="project" value="UniProtKB-SubCell"/>
</dbReference>
<dbReference type="VEuPathDB" id="FungiDB:BD410DRAFT_712268"/>
<dbReference type="OrthoDB" id="74240at2759"/>
<comment type="subcellular location">
    <subcellularLocation>
        <location evidence="1">Mitochondrion</location>
    </subcellularLocation>
</comment>
<dbReference type="InterPro" id="IPR045293">
    <property type="entry name" value="Complex1_LYR_LYRM2"/>
</dbReference>
<dbReference type="Proteomes" id="UP000294933">
    <property type="component" value="Unassembled WGS sequence"/>
</dbReference>
<evidence type="ECO:0000256" key="5">
    <source>
        <dbReference type="ARBA" id="ARBA00026235"/>
    </source>
</evidence>
<keyword evidence="3" id="KW-0809">Transit peptide</keyword>
<name>A0A4Y7QLY0_9AGAM</name>
<dbReference type="AlphaFoldDB" id="A0A4Y7QLY0"/>
<proteinExistence type="inferred from homology"/>
<evidence type="ECO:0000259" key="7">
    <source>
        <dbReference type="Pfam" id="PF05347"/>
    </source>
</evidence>
<evidence type="ECO:0000256" key="6">
    <source>
        <dbReference type="ARBA" id="ARBA00044735"/>
    </source>
</evidence>
<organism evidence="8 9">
    <name type="scientific">Rickenella mellea</name>
    <dbReference type="NCBI Taxonomy" id="50990"/>
    <lineage>
        <taxon>Eukaryota</taxon>
        <taxon>Fungi</taxon>
        <taxon>Dikarya</taxon>
        <taxon>Basidiomycota</taxon>
        <taxon>Agaricomycotina</taxon>
        <taxon>Agaricomycetes</taxon>
        <taxon>Hymenochaetales</taxon>
        <taxon>Rickenellaceae</taxon>
        <taxon>Rickenella</taxon>
    </lineage>
</organism>
<keyword evidence="4" id="KW-0496">Mitochondrion</keyword>
<dbReference type="PANTHER" id="PTHR13675:SF0">
    <property type="entry name" value="LYR MOTIF-CONTAINING PROTEIN 2"/>
    <property type="match status" value="1"/>
</dbReference>
<evidence type="ECO:0000256" key="1">
    <source>
        <dbReference type="ARBA" id="ARBA00004173"/>
    </source>
</evidence>
<dbReference type="CDD" id="cd20262">
    <property type="entry name" value="Complex1_LYR_LYRM2"/>
    <property type="match status" value="1"/>
</dbReference>
<accession>A0A4Y7QLY0</accession>
<protein>
    <recommendedName>
        <fullName evidence="5">LYR motif-containing protein 2</fullName>
    </recommendedName>
</protein>
<keyword evidence="9" id="KW-1185">Reference proteome</keyword>
<feature type="domain" description="Complex 1 LYR protein" evidence="7">
    <location>
        <begin position="13"/>
        <end position="70"/>
    </location>
</feature>